<keyword evidence="3" id="KW-1185">Reference proteome</keyword>
<dbReference type="Proteomes" id="UP000704712">
    <property type="component" value="Unassembled WGS sequence"/>
</dbReference>
<gene>
    <name evidence="1" type="ORF">GN244_ATG04018</name>
    <name evidence="2" type="ORF">GN958_ATG01789</name>
</gene>
<sequence>MGVASTVTQEHVDTVKKYVALRLEKRTKETLQLVSDGIQFYSQRDGCYQGKEQFQQYLEKTKWEPPAIEDGDDEHVIVRGVVKIFYIPISVKSTFSFSSEGLICNIHTSKA</sequence>
<organism evidence="1 3">
    <name type="scientific">Phytophthora infestans</name>
    <name type="common">Potato late blight agent</name>
    <name type="synonym">Botrytis infestans</name>
    <dbReference type="NCBI Taxonomy" id="4787"/>
    <lineage>
        <taxon>Eukaryota</taxon>
        <taxon>Sar</taxon>
        <taxon>Stramenopiles</taxon>
        <taxon>Oomycota</taxon>
        <taxon>Peronosporomycetes</taxon>
        <taxon>Peronosporales</taxon>
        <taxon>Peronosporaceae</taxon>
        <taxon>Phytophthora</taxon>
    </lineage>
</organism>
<dbReference type="EMBL" id="JAACNO010000205">
    <property type="protein sequence ID" value="KAF4149025.1"/>
    <property type="molecule type" value="Genomic_DNA"/>
</dbReference>
<comment type="caution">
    <text evidence="1">The sequence shown here is derived from an EMBL/GenBank/DDBJ whole genome shotgun (WGS) entry which is preliminary data.</text>
</comment>
<accession>A0A833THZ4</accession>
<dbReference type="EMBL" id="WSZM01000080">
    <property type="protein sequence ID" value="KAF4043705.1"/>
    <property type="molecule type" value="Genomic_DNA"/>
</dbReference>
<dbReference type="Proteomes" id="UP000602510">
    <property type="component" value="Unassembled WGS sequence"/>
</dbReference>
<name>A0A833THZ4_PHYIN</name>
<reference evidence="1" key="1">
    <citation type="submission" date="2020-04" db="EMBL/GenBank/DDBJ databases">
        <title>Hybrid Assembly of Korean Phytophthora infestans isolates.</title>
        <authorList>
            <person name="Prokchorchik M."/>
            <person name="Lee Y."/>
            <person name="Seo J."/>
            <person name="Cho J.-H."/>
            <person name="Park Y.-E."/>
            <person name="Jang D.-C."/>
            <person name="Im J.-S."/>
            <person name="Choi J.-G."/>
            <person name="Park H.-J."/>
            <person name="Lee G.-B."/>
            <person name="Lee Y.-G."/>
            <person name="Hong S.-Y."/>
            <person name="Cho K."/>
            <person name="Sohn K.H."/>
        </authorList>
    </citation>
    <scope>NUCLEOTIDE SEQUENCE</scope>
    <source>
        <strain evidence="1">KR_1_A1</strain>
        <strain evidence="2">KR_2_A2</strain>
    </source>
</reference>
<evidence type="ECO:0000313" key="3">
    <source>
        <dbReference type="Proteomes" id="UP000602510"/>
    </source>
</evidence>
<protein>
    <submittedName>
        <fullName evidence="1">Uncharacterized protein</fullName>
    </submittedName>
</protein>
<dbReference type="AlphaFoldDB" id="A0A833THZ4"/>
<evidence type="ECO:0000313" key="1">
    <source>
        <dbReference type="EMBL" id="KAF4043705.1"/>
    </source>
</evidence>
<dbReference type="OMA" id="GLICNIH"/>
<proteinExistence type="predicted"/>
<evidence type="ECO:0000313" key="2">
    <source>
        <dbReference type="EMBL" id="KAF4149025.1"/>
    </source>
</evidence>